<dbReference type="CDD" id="cd09917">
    <property type="entry name" value="F-box_SF"/>
    <property type="match status" value="1"/>
</dbReference>
<sequence>MVPSIPADLVYHVLDCLWSDPWALLNCALTCRTWRDASRRLLRRGRGLEINDSENLDRVSRLVNSRKTRHFFQNLEHLYIGDDKEKPFMHVLPLRLPGMLFPRVRILRLAQIDWATRRPHASTFILATSFASVVDLNISNSRFGTLADCRQLVSAFRNVDVLELDAITILTSSAGPRYLDLAKGPRCPVKWLRLEALRLDVIPEQNSTGAGQFLNPVLELCSSFALVTMLHIRKCTFRTFDDIRRFICWFPLLRNLKLMDIVWESPGPRRSTLPFVNEVPGIPRSLDTLVASVASPAHGDRLLEWLATSLPNGALIKLAVDSMVRHMTFTYLTEAHTLQIRIDVQRDTPDLQLSRLAMLQGLEEFGTIGVVVRRIDFLINKESRTFYTSEVPSAVSLGRKTSGSATARPAFASVERVAVDLGHYPSLIGTERSTLREARDEIRHLLSRWDDRGILTFSYPIWYSDAERSIGELDSADSGTDVDDWDIWRDET</sequence>
<dbReference type="InterPro" id="IPR036047">
    <property type="entry name" value="F-box-like_dom_sf"/>
</dbReference>
<proteinExistence type="predicted"/>
<evidence type="ECO:0000313" key="2">
    <source>
        <dbReference type="Proteomes" id="UP000076727"/>
    </source>
</evidence>
<dbReference type="OrthoDB" id="2785373at2759"/>
<gene>
    <name evidence="1" type="ORF">DAEQUDRAFT_765054</name>
</gene>
<dbReference type="SUPFAM" id="SSF81383">
    <property type="entry name" value="F-box domain"/>
    <property type="match status" value="1"/>
</dbReference>
<keyword evidence="2" id="KW-1185">Reference proteome</keyword>
<evidence type="ECO:0000313" key="1">
    <source>
        <dbReference type="EMBL" id="KZT70022.1"/>
    </source>
</evidence>
<reference evidence="1 2" key="1">
    <citation type="journal article" date="2016" name="Mol. Biol. Evol.">
        <title>Comparative Genomics of Early-Diverging Mushroom-Forming Fungi Provides Insights into the Origins of Lignocellulose Decay Capabilities.</title>
        <authorList>
            <person name="Nagy L.G."/>
            <person name="Riley R."/>
            <person name="Tritt A."/>
            <person name="Adam C."/>
            <person name="Daum C."/>
            <person name="Floudas D."/>
            <person name="Sun H."/>
            <person name="Yadav J.S."/>
            <person name="Pangilinan J."/>
            <person name="Larsson K.H."/>
            <person name="Matsuura K."/>
            <person name="Barry K."/>
            <person name="Labutti K."/>
            <person name="Kuo R."/>
            <person name="Ohm R.A."/>
            <person name="Bhattacharya S.S."/>
            <person name="Shirouzu T."/>
            <person name="Yoshinaga Y."/>
            <person name="Martin F.M."/>
            <person name="Grigoriev I.V."/>
            <person name="Hibbett D.S."/>
        </authorList>
    </citation>
    <scope>NUCLEOTIDE SEQUENCE [LARGE SCALE GENOMIC DNA]</scope>
    <source>
        <strain evidence="1 2">L-15889</strain>
    </source>
</reference>
<organism evidence="1 2">
    <name type="scientific">Daedalea quercina L-15889</name>
    <dbReference type="NCBI Taxonomy" id="1314783"/>
    <lineage>
        <taxon>Eukaryota</taxon>
        <taxon>Fungi</taxon>
        <taxon>Dikarya</taxon>
        <taxon>Basidiomycota</taxon>
        <taxon>Agaricomycotina</taxon>
        <taxon>Agaricomycetes</taxon>
        <taxon>Polyporales</taxon>
        <taxon>Fomitopsis</taxon>
    </lineage>
</organism>
<dbReference type="Proteomes" id="UP000076727">
    <property type="component" value="Unassembled WGS sequence"/>
</dbReference>
<dbReference type="EMBL" id="KV429054">
    <property type="protein sequence ID" value="KZT70022.1"/>
    <property type="molecule type" value="Genomic_DNA"/>
</dbReference>
<evidence type="ECO:0008006" key="3">
    <source>
        <dbReference type="Google" id="ProtNLM"/>
    </source>
</evidence>
<protein>
    <recommendedName>
        <fullName evidence="3">F-box domain-containing protein</fullName>
    </recommendedName>
</protein>
<name>A0A165QWM3_9APHY</name>
<dbReference type="AlphaFoldDB" id="A0A165QWM3"/>
<accession>A0A165QWM3</accession>